<gene>
    <name evidence="1" type="ORF">ACFPCV_08605</name>
</gene>
<dbReference type="CDD" id="cd07822">
    <property type="entry name" value="SRPBCC_4"/>
    <property type="match status" value="1"/>
</dbReference>
<dbReference type="InterPro" id="IPR023393">
    <property type="entry name" value="START-like_dom_sf"/>
</dbReference>
<dbReference type="Gene3D" id="3.30.530.20">
    <property type="match status" value="1"/>
</dbReference>
<proteinExistence type="predicted"/>
<dbReference type="PANTHER" id="PTHR36166:SF1">
    <property type="entry name" value="SRPBCC DOMAIN-CONTAINING PROTEIN"/>
    <property type="match status" value="1"/>
</dbReference>
<reference evidence="2" key="1">
    <citation type="journal article" date="2019" name="Int. J. Syst. Evol. Microbiol.">
        <title>The Global Catalogue of Microorganisms (GCM) 10K type strain sequencing project: providing services to taxonomists for standard genome sequencing and annotation.</title>
        <authorList>
            <consortium name="The Broad Institute Genomics Platform"/>
            <consortium name="The Broad Institute Genome Sequencing Center for Infectious Disease"/>
            <person name="Wu L."/>
            <person name="Ma J."/>
        </authorList>
    </citation>
    <scope>NUCLEOTIDE SEQUENCE [LARGE SCALE GENOMIC DNA]</scope>
    <source>
        <strain evidence="2">ZS-22-S1</strain>
    </source>
</reference>
<sequence>MANNVSQEEAMRRISVTTEINAPAEVVWAQLTDTATFAEWNPFMPRLTGSLTVGARIEVRITPPGAKGMTFRPTVTAAEENRKLEWLGRFLVPGLFDGRHTFTLTPTATGCTLVQEETFTGVLVGLMSSTLAKTEAGFRQMNEALKTRAERAAA</sequence>
<dbReference type="PANTHER" id="PTHR36166">
    <property type="entry name" value="CHROMOSOME 9, WHOLE GENOME SHOTGUN SEQUENCE"/>
    <property type="match status" value="1"/>
</dbReference>
<evidence type="ECO:0000313" key="2">
    <source>
        <dbReference type="Proteomes" id="UP001595859"/>
    </source>
</evidence>
<evidence type="ECO:0000313" key="1">
    <source>
        <dbReference type="EMBL" id="MFC4853565.1"/>
    </source>
</evidence>
<name>A0ABV9RW49_9PSEU</name>
<protein>
    <submittedName>
        <fullName evidence="1">SRPBCC family protein</fullName>
    </submittedName>
</protein>
<dbReference type="InterPro" id="IPR019587">
    <property type="entry name" value="Polyketide_cyclase/dehydratase"/>
</dbReference>
<comment type="caution">
    <text evidence="1">The sequence shown here is derived from an EMBL/GenBank/DDBJ whole genome shotgun (WGS) entry which is preliminary data.</text>
</comment>
<dbReference type="Proteomes" id="UP001595859">
    <property type="component" value="Unassembled WGS sequence"/>
</dbReference>
<dbReference type="Pfam" id="PF10604">
    <property type="entry name" value="Polyketide_cyc2"/>
    <property type="match status" value="1"/>
</dbReference>
<dbReference type="EMBL" id="JBHSIS010000003">
    <property type="protein sequence ID" value="MFC4853565.1"/>
    <property type="molecule type" value="Genomic_DNA"/>
</dbReference>
<organism evidence="1 2">
    <name type="scientific">Actinophytocola glycyrrhizae</name>
    <dbReference type="NCBI Taxonomy" id="2044873"/>
    <lineage>
        <taxon>Bacteria</taxon>
        <taxon>Bacillati</taxon>
        <taxon>Actinomycetota</taxon>
        <taxon>Actinomycetes</taxon>
        <taxon>Pseudonocardiales</taxon>
        <taxon>Pseudonocardiaceae</taxon>
    </lineage>
</organism>
<keyword evidence="2" id="KW-1185">Reference proteome</keyword>
<accession>A0ABV9RW49</accession>
<dbReference type="RefSeq" id="WP_378055513.1">
    <property type="nucleotide sequence ID" value="NZ_JBHSIS010000003.1"/>
</dbReference>
<dbReference type="SUPFAM" id="SSF55961">
    <property type="entry name" value="Bet v1-like"/>
    <property type="match status" value="1"/>
</dbReference>